<dbReference type="GO" id="GO:0000981">
    <property type="term" value="F:DNA-binding transcription factor activity, RNA polymerase II-specific"/>
    <property type="evidence" value="ECO:0007669"/>
    <property type="project" value="TreeGrafter"/>
</dbReference>
<feature type="domain" description="BHLH" evidence="7">
    <location>
        <begin position="209"/>
        <end position="260"/>
    </location>
</feature>
<evidence type="ECO:0000256" key="3">
    <source>
        <dbReference type="ARBA" id="ARBA00023125"/>
    </source>
</evidence>
<feature type="region of interest" description="Disordered" evidence="6">
    <location>
        <begin position="1"/>
        <end position="27"/>
    </location>
</feature>
<dbReference type="InterPro" id="IPR011598">
    <property type="entry name" value="bHLH_dom"/>
</dbReference>
<evidence type="ECO:0000313" key="9">
    <source>
        <dbReference type="Proteomes" id="UP000193560"/>
    </source>
</evidence>
<organism evidence="8 9">
    <name type="scientific">Absidia repens</name>
    <dbReference type="NCBI Taxonomy" id="90262"/>
    <lineage>
        <taxon>Eukaryota</taxon>
        <taxon>Fungi</taxon>
        <taxon>Fungi incertae sedis</taxon>
        <taxon>Mucoromycota</taxon>
        <taxon>Mucoromycotina</taxon>
        <taxon>Mucoromycetes</taxon>
        <taxon>Mucorales</taxon>
        <taxon>Cunninghamellaceae</taxon>
        <taxon>Absidia</taxon>
    </lineage>
</organism>
<dbReference type="GO" id="GO:0005634">
    <property type="term" value="C:nucleus"/>
    <property type="evidence" value="ECO:0007669"/>
    <property type="project" value="UniProtKB-SubCell"/>
</dbReference>
<feature type="region of interest" description="Disordered" evidence="6">
    <location>
        <begin position="53"/>
        <end position="123"/>
    </location>
</feature>
<dbReference type="PANTHER" id="PTHR15741">
    <property type="entry name" value="BASIC HELIX-LOOP-HELIX ZIP TRANSCRIPTION FACTOR"/>
    <property type="match status" value="1"/>
</dbReference>
<dbReference type="AlphaFoldDB" id="A0A1X2IZ83"/>
<dbReference type="PANTHER" id="PTHR15741:SF27">
    <property type="entry name" value="TRANSCRIPTION FACTOR AP-4"/>
    <property type="match status" value="1"/>
</dbReference>
<dbReference type="InterPro" id="IPR052207">
    <property type="entry name" value="Max-like/E-box_TFs"/>
</dbReference>
<feature type="compositionally biased region" description="Low complexity" evidence="6">
    <location>
        <begin position="53"/>
        <end position="63"/>
    </location>
</feature>
<dbReference type="InterPro" id="IPR036638">
    <property type="entry name" value="HLH_DNA-bd_sf"/>
</dbReference>
<evidence type="ECO:0000256" key="1">
    <source>
        <dbReference type="ARBA" id="ARBA00004123"/>
    </source>
</evidence>
<feature type="region of interest" description="Disordered" evidence="6">
    <location>
        <begin position="141"/>
        <end position="212"/>
    </location>
</feature>
<dbReference type="SUPFAM" id="SSF47459">
    <property type="entry name" value="HLH, helix-loop-helix DNA-binding domain"/>
    <property type="match status" value="1"/>
</dbReference>
<evidence type="ECO:0000256" key="5">
    <source>
        <dbReference type="ARBA" id="ARBA00023242"/>
    </source>
</evidence>
<dbReference type="EMBL" id="MCGE01000002">
    <property type="protein sequence ID" value="ORZ24011.1"/>
    <property type="molecule type" value="Genomic_DNA"/>
</dbReference>
<keyword evidence="2" id="KW-0805">Transcription regulation</keyword>
<keyword evidence="5" id="KW-0539">Nucleus</keyword>
<reference evidence="8 9" key="1">
    <citation type="submission" date="2016-07" db="EMBL/GenBank/DDBJ databases">
        <title>Pervasive Adenine N6-methylation of Active Genes in Fungi.</title>
        <authorList>
            <consortium name="DOE Joint Genome Institute"/>
            <person name="Mondo S.J."/>
            <person name="Dannebaum R.O."/>
            <person name="Kuo R.C."/>
            <person name="Labutti K."/>
            <person name="Haridas S."/>
            <person name="Kuo A."/>
            <person name="Salamov A."/>
            <person name="Ahrendt S.R."/>
            <person name="Lipzen A."/>
            <person name="Sullivan W."/>
            <person name="Andreopoulos W.B."/>
            <person name="Clum A."/>
            <person name="Lindquist E."/>
            <person name="Daum C."/>
            <person name="Ramamoorthy G.K."/>
            <person name="Gryganskyi A."/>
            <person name="Culley D."/>
            <person name="Magnuson J.K."/>
            <person name="James T.Y."/>
            <person name="O'Malley M.A."/>
            <person name="Stajich J.E."/>
            <person name="Spatafora J.W."/>
            <person name="Visel A."/>
            <person name="Grigoriev I.V."/>
        </authorList>
    </citation>
    <scope>NUCLEOTIDE SEQUENCE [LARGE SCALE GENOMIC DNA]</scope>
    <source>
        <strain evidence="8 9">NRRL 1336</strain>
    </source>
</reference>
<evidence type="ECO:0000256" key="2">
    <source>
        <dbReference type="ARBA" id="ARBA00023015"/>
    </source>
</evidence>
<dbReference type="SMART" id="SM00353">
    <property type="entry name" value="HLH"/>
    <property type="match status" value="1"/>
</dbReference>
<dbReference type="STRING" id="90262.A0A1X2IZ83"/>
<dbReference type="Pfam" id="PF00010">
    <property type="entry name" value="HLH"/>
    <property type="match status" value="1"/>
</dbReference>
<accession>A0A1X2IZ83</accession>
<dbReference type="Gene3D" id="4.10.280.10">
    <property type="entry name" value="Helix-loop-helix DNA-binding domain"/>
    <property type="match status" value="1"/>
</dbReference>
<evidence type="ECO:0000256" key="4">
    <source>
        <dbReference type="ARBA" id="ARBA00023163"/>
    </source>
</evidence>
<name>A0A1X2IZ83_9FUNG</name>
<evidence type="ECO:0000259" key="7">
    <source>
        <dbReference type="PROSITE" id="PS50888"/>
    </source>
</evidence>
<dbReference type="PROSITE" id="PS50888">
    <property type="entry name" value="BHLH"/>
    <property type="match status" value="1"/>
</dbReference>
<gene>
    <name evidence="8" type="ORF">BCR42DRAFT_402053</name>
</gene>
<keyword evidence="4" id="KW-0804">Transcription</keyword>
<feature type="compositionally biased region" description="Polar residues" evidence="6">
    <location>
        <begin position="95"/>
        <end position="106"/>
    </location>
</feature>
<keyword evidence="3" id="KW-0238">DNA-binding</keyword>
<comment type="subcellular location">
    <subcellularLocation>
        <location evidence="1">Nucleus</location>
    </subcellularLocation>
</comment>
<feature type="compositionally biased region" description="Basic and acidic residues" evidence="6">
    <location>
        <begin position="200"/>
        <end position="212"/>
    </location>
</feature>
<proteinExistence type="predicted"/>
<comment type="caution">
    <text evidence="8">The sequence shown here is derived from an EMBL/GenBank/DDBJ whole genome shotgun (WGS) entry which is preliminary data.</text>
</comment>
<evidence type="ECO:0000256" key="6">
    <source>
        <dbReference type="SAM" id="MobiDB-lite"/>
    </source>
</evidence>
<keyword evidence="9" id="KW-1185">Reference proteome</keyword>
<protein>
    <recommendedName>
        <fullName evidence="7">BHLH domain-containing protein</fullName>
    </recommendedName>
</protein>
<evidence type="ECO:0000313" key="8">
    <source>
        <dbReference type="EMBL" id="ORZ24011.1"/>
    </source>
</evidence>
<sequence length="295" mass="32952">MTNSIYNESIPHHPSRSTSSTSNNDIGLISNTGRKRLHSFLDTLSAPEEFYSTTDIHTQQTTTASKVRNRPYASVTSSPPSPAPTPVLLSPPYSRNITFDQQQQQHPIHRKRSNLKGMRDDIGVSATDNKYRVLLEDPSTPLMDYYSHPRPPPPSSPTYIKEENMTMDQSAATPSDTKDATPPSPSPATKPKGSGRGRKPVHELLSDDQKKANHIASEQKRRANIRIGFDQLVDIVPNLNECQRSESLILQKSADYIRQLVDTKNGLRDRVRELQTVLGEVPDEDSSEGEMDYGF</sequence>
<dbReference type="GO" id="GO:0046983">
    <property type="term" value="F:protein dimerization activity"/>
    <property type="evidence" value="ECO:0007669"/>
    <property type="project" value="InterPro"/>
</dbReference>
<dbReference type="Proteomes" id="UP000193560">
    <property type="component" value="Unassembled WGS sequence"/>
</dbReference>
<dbReference type="OrthoDB" id="5778525at2759"/>
<dbReference type="GO" id="GO:0000978">
    <property type="term" value="F:RNA polymerase II cis-regulatory region sequence-specific DNA binding"/>
    <property type="evidence" value="ECO:0007669"/>
    <property type="project" value="TreeGrafter"/>
</dbReference>